<protein>
    <submittedName>
        <fullName evidence="1">Uncharacterized protein</fullName>
    </submittedName>
</protein>
<dbReference type="EMBL" id="MBFR01000013">
    <property type="protein sequence ID" value="PVU97387.1"/>
    <property type="molecule type" value="Genomic_DNA"/>
</dbReference>
<evidence type="ECO:0000313" key="1">
    <source>
        <dbReference type="EMBL" id="PVU97387.1"/>
    </source>
</evidence>
<evidence type="ECO:0000313" key="2">
    <source>
        <dbReference type="Proteomes" id="UP000245383"/>
    </source>
</evidence>
<comment type="caution">
    <text evidence="1">The sequence shown here is derived from an EMBL/GenBank/DDBJ whole genome shotgun (WGS) entry which is preliminary data.</text>
</comment>
<name>A0A2T9YYJ7_9FUNG</name>
<sequence>MFASTMRSLFSDIATTKILDNLVPSNKPAPKIQRAQPFCKRQQNLALRDAVGSNTVTAQSTNAAATFSYQNQNQNREPSGRKALSYAQISVGQAHQHLMGSNYSGKGIQNPIHEPNLNHGPTADKHLQKSNKKLSTEASRVLTEEMASFMLKRVIEEIQSREPGLYS</sequence>
<gene>
    <name evidence="1" type="ORF">BB561_000608</name>
</gene>
<dbReference type="Proteomes" id="UP000245383">
    <property type="component" value="Unassembled WGS sequence"/>
</dbReference>
<keyword evidence="2" id="KW-1185">Reference proteome</keyword>
<dbReference type="AlphaFoldDB" id="A0A2T9YYJ7"/>
<accession>A0A2T9YYJ7</accession>
<reference evidence="1 2" key="1">
    <citation type="journal article" date="2018" name="MBio">
        <title>Comparative Genomics Reveals the Core Gene Toolbox for the Fungus-Insect Symbiosis.</title>
        <authorList>
            <person name="Wang Y."/>
            <person name="Stata M."/>
            <person name="Wang W."/>
            <person name="Stajich J.E."/>
            <person name="White M.M."/>
            <person name="Moncalvo J.M."/>
        </authorList>
    </citation>
    <scope>NUCLEOTIDE SEQUENCE [LARGE SCALE GENOMIC DNA]</scope>
    <source>
        <strain evidence="1 2">SWE-8-4</strain>
    </source>
</reference>
<organism evidence="1 2">
    <name type="scientific">Smittium simulii</name>
    <dbReference type="NCBI Taxonomy" id="133385"/>
    <lineage>
        <taxon>Eukaryota</taxon>
        <taxon>Fungi</taxon>
        <taxon>Fungi incertae sedis</taxon>
        <taxon>Zoopagomycota</taxon>
        <taxon>Kickxellomycotina</taxon>
        <taxon>Harpellomycetes</taxon>
        <taxon>Harpellales</taxon>
        <taxon>Legeriomycetaceae</taxon>
        <taxon>Smittium</taxon>
    </lineage>
</organism>
<proteinExistence type="predicted"/>